<dbReference type="Pfam" id="PF02096">
    <property type="entry name" value="60KD_IMP"/>
    <property type="match status" value="1"/>
</dbReference>
<keyword evidence="8" id="KW-0143">Chaperone</keyword>
<dbReference type="PANTHER" id="PTHR12428:SF65">
    <property type="entry name" value="CYTOCHROME C OXIDASE ASSEMBLY PROTEIN COX18, MITOCHONDRIAL"/>
    <property type="match status" value="1"/>
</dbReference>
<comment type="subcellular location">
    <subcellularLocation>
        <location evidence="1">Cell membrane</location>
        <topology evidence="1">Multi-pass membrane protein</topology>
    </subcellularLocation>
    <subcellularLocation>
        <location evidence="9">Membrane</location>
        <topology evidence="9">Multi-pass membrane protein</topology>
    </subcellularLocation>
</comment>
<keyword evidence="3" id="KW-1003">Cell membrane</keyword>
<feature type="transmembrane region" description="Helical" evidence="10">
    <location>
        <begin position="189"/>
        <end position="213"/>
    </location>
</feature>
<evidence type="ECO:0000256" key="5">
    <source>
        <dbReference type="ARBA" id="ARBA00022927"/>
    </source>
</evidence>
<evidence type="ECO:0000256" key="7">
    <source>
        <dbReference type="ARBA" id="ARBA00023136"/>
    </source>
</evidence>
<evidence type="ECO:0000313" key="13">
    <source>
        <dbReference type="Proteomes" id="UP000601171"/>
    </source>
</evidence>
<evidence type="ECO:0000256" key="9">
    <source>
        <dbReference type="RuleBase" id="RU003945"/>
    </source>
</evidence>
<dbReference type="GO" id="GO:0005886">
    <property type="term" value="C:plasma membrane"/>
    <property type="evidence" value="ECO:0007669"/>
    <property type="project" value="UniProtKB-SubCell"/>
</dbReference>
<dbReference type="RefSeq" id="WP_262428175.1">
    <property type="nucleotide sequence ID" value="NZ_JACRTG010000002.1"/>
</dbReference>
<organism evidence="12 13">
    <name type="scientific">Paratissierella segnis</name>
    <dbReference type="NCBI Taxonomy" id="2763679"/>
    <lineage>
        <taxon>Bacteria</taxon>
        <taxon>Bacillati</taxon>
        <taxon>Bacillota</taxon>
        <taxon>Tissierellia</taxon>
        <taxon>Tissierellales</taxon>
        <taxon>Tissierellaceae</taxon>
        <taxon>Paratissierella</taxon>
    </lineage>
</organism>
<dbReference type="GO" id="GO:0032977">
    <property type="term" value="F:membrane insertase activity"/>
    <property type="evidence" value="ECO:0007669"/>
    <property type="project" value="InterPro"/>
</dbReference>
<dbReference type="NCBIfam" id="TIGR03592">
    <property type="entry name" value="yidC_oxa1_cterm"/>
    <property type="match status" value="1"/>
</dbReference>
<dbReference type="PANTHER" id="PTHR12428">
    <property type="entry name" value="OXA1"/>
    <property type="match status" value="1"/>
</dbReference>
<keyword evidence="4 9" id="KW-0812">Transmembrane</keyword>
<evidence type="ECO:0000256" key="10">
    <source>
        <dbReference type="SAM" id="Phobius"/>
    </source>
</evidence>
<keyword evidence="6 10" id="KW-1133">Transmembrane helix</keyword>
<keyword evidence="2" id="KW-0813">Transport</keyword>
<evidence type="ECO:0000256" key="1">
    <source>
        <dbReference type="ARBA" id="ARBA00004651"/>
    </source>
</evidence>
<evidence type="ECO:0000256" key="6">
    <source>
        <dbReference type="ARBA" id="ARBA00022989"/>
    </source>
</evidence>
<sequence>MRNFLGTLMGSILRVVYNIVSGIGTEPTHVSYYAIAVIITSIIFKLLLLPININQSKSSKKMNEIQPKLKEIQTKYKNDPQTMQVKMQQLYKDNNYNPASGCLVLLIQFPIILAFFAVFREPAKYAFTEPGFYEAMNKSFLWIANLENSDPYLWGMPLLAALTTYLQTKTMPTAQNVDPQTQATQKTMNYFLPVMIFISARSFAAGLALYWIISNLFTIVQQLITNRSLSKVKEEK</sequence>
<dbReference type="InterPro" id="IPR047196">
    <property type="entry name" value="YidC_ALB_C"/>
</dbReference>
<protein>
    <submittedName>
        <fullName evidence="12">YidC/Oxa1 family membrane protein insertase</fullName>
    </submittedName>
</protein>
<feature type="transmembrane region" description="Helical" evidence="10">
    <location>
        <begin position="96"/>
        <end position="119"/>
    </location>
</feature>
<reference evidence="12" key="1">
    <citation type="submission" date="2020-08" db="EMBL/GenBank/DDBJ databases">
        <title>Genome public.</title>
        <authorList>
            <person name="Liu C."/>
            <person name="Sun Q."/>
        </authorList>
    </citation>
    <scope>NUCLEOTIDE SEQUENCE</scope>
    <source>
        <strain evidence="12">BX21</strain>
    </source>
</reference>
<dbReference type="InterPro" id="IPR028055">
    <property type="entry name" value="YidC/Oxa/ALB_C"/>
</dbReference>
<dbReference type="GO" id="GO:0051205">
    <property type="term" value="P:protein insertion into membrane"/>
    <property type="evidence" value="ECO:0007669"/>
    <property type="project" value="TreeGrafter"/>
</dbReference>
<evidence type="ECO:0000256" key="3">
    <source>
        <dbReference type="ARBA" id="ARBA00022475"/>
    </source>
</evidence>
<keyword evidence="13" id="KW-1185">Reference proteome</keyword>
<evidence type="ECO:0000313" key="12">
    <source>
        <dbReference type="EMBL" id="MBC8586713.1"/>
    </source>
</evidence>
<keyword evidence="5" id="KW-0653">Protein transport</keyword>
<dbReference type="AlphaFoldDB" id="A0A926ENF0"/>
<comment type="caution">
    <text evidence="12">The sequence shown here is derived from an EMBL/GenBank/DDBJ whole genome shotgun (WGS) entry which is preliminary data.</text>
</comment>
<gene>
    <name evidence="12" type="ORF">H8707_00440</name>
</gene>
<dbReference type="GO" id="GO:0015031">
    <property type="term" value="P:protein transport"/>
    <property type="evidence" value="ECO:0007669"/>
    <property type="project" value="UniProtKB-KW"/>
</dbReference>
<dbReference type="InterPro" id="IPR001708">
    <property type="entry name" value="YidC/ALB3/OXA1/COX18"/>
</dbReference>
<feature type="transmembrane region" description="Helical" evidence="10">
    <location>
        <begin position="32"/>
        <end position="53"/>
    </location>
</feature>
<evidence type="ECO:0000256" key="2">
    <source>
        <dbReference type="ARBA" id="ARBA00022448"/>
    </source>
</evidence>
<comment type="similarity">
    <text evidence="9">Belongs to the OXA1/ALB3/YidC family.</text>
</comment>
<dbReference type="CDD" id="cd20070">
    <property type="entry name" value="5TM_YidC_Alb3"/>
    <property type="match status" value="1"/>
</dbReference>
<name>A0A926ENF0_9FIRM</name>
<accession>A0A926ENF0</accession>
<dbReference type="EMBL" id="JACRTG010000002">
    <property type="protein sequence ID" value="MBC8586713.1"/>
    <property type="molecule type" value="Genomic_DNA"/>
</dbReference>
<proteinExistence type="inferred from homology"/>
<keyword evidence="7 10" id="KW-0472">Membrane</keyword>
<dbReference type="Proteomes" id="UP000601171">
    <property type="component" value="Unassembled WGS sequence"/>
</dbReference>
<evidence type="ECO:0000256" key="4">
    <source>
        <dbReference type="ARBA" id="ARBA00022692"/>
    </source>
</evidence>
<evidence type="ECO:0000259" key="11">
    <source>
        <dbReference type="Pfam" id="PF02096"/>
    </source>
</evidence>
<evidence type="ECO:0000256" key="8">
    <source>
        <dbReference type="ARBA" id="ARBA00023186"/>
    </source>
</evidence>
<feature type="domain" description="Membrane insertase YidC/Oxa/ALB C-terminal" evidence="11">
    <location>
        <begin position="33"/>
        <end position="227"/>
    </location>
</feature>